<dbReference type="Proteomes" id="UP000501316">
    <property type="component" value="Chromosome"/>
</dbReference>
<keyword evidence="2" id="KW-1003">Cell membrane</keyword>
<dbReference type="Pfam" id="PF03706">
    <property type="entry name" value="LPG_synthase_TM"/>
    <property type="match status" value="1"/>
</dbReference>
<keyword evidence="6" id="KW-0808">Transferase</keyword>
<comment type="similarity">
    <text evidence="6">Belongs to the LPG synthase family.</text>
</comment>
<evidence type="ECO:0000313" key="7">
    <source>
        <dbReference type="EMBL" id="QKN24583.1"/>
    </source>
</evidence>
<dbReference type="EC" id="2.3.2.3" evidence="6"/>
<sequence length="386" mass="43133">MIIENCLPSGQFRRSVPLISFPYYLLIGDIMKRFFRALRKHLFTVIVLAVTMAILLFSLFKEESISQLGHILSTLDPFWILLAFGTLVVTWVLEGLCNWLLCRHLYPSWTYGRSFMIGITGIFYSAITPFSSGGQPMQIYYMSKMGMKPGKSAAIISSKTITHQTTALTFSLLLVATKLSFFVENVTHLTMFTIFGLVTNIIFIAAVVLVSVNAGFIYRLLHTCLKGLNKIHIVKNPEELYQTIIKQLDSFHAGFKTMGKNCGRLYVLVCSITIVQLIFGSLDTYCIYRAFHLHGASVWLIIAAEVFAATVVAFVPLPGGSGGAEISFKAFCTIFFGSLTTPAILVWRLITYYGTILFGYILVLLGSRRYVGTRPPDEQLIEKKAA</sequence>
<gene>
    <name evidence="6" type="primary">mprF</name>
    <name evidence="7" type="ORF">GJQ69_08930</name>
</gene>
<dbReference type="AlphaFoldDB" id="A0A859DWD0"/>
<protein>
    <recommendedName>
        <fullName evidence="6">Phosphatidylglycerol lysyltransferase</fullName>
        <ecNumber evidence="6">2.3.2.3</ecNumber>
    </recommendedName>
    <alternativeName>
        <fullName evidence="6">Lysylphosphatidylglycerol synthase</fullName>
    </alternativeName>
</protein>
<dbReference type="PANTHER" id="PTHR37693">
    <property type="entry name" value="PHOSPHATIDYLGLYCEROL LYSYLTRANSFERASE"/>
    <property type="match status" value="1"/>
</dbReference>
<comment type="catalytic activity">
    <reaction evidence="6">
        <text>L-lysyl-tRNA(Lys) + a 1,2-diacyl-sn-glycero-3-phospho-(1'-sn-glycerol) = a 1,2-diacyl-sn-glycero-3-phospho-1'-(3'-O-L-lysyl)-sn-glycerol + tRNA(Lys)</text>
        <dbReference type="Rhea" id="RHEA:10668"/>
        <dbReference type="Rhea" id="RHEA-COMP:9696"/>
        <dbReference type="Rhea" id="RHEA-COMP:9697"/>
        <dbReference type="ChEBI" id="CHEBI:64716"/>
        <dbReference type="ChEBI" id="CHEBI:75792"/>
        <dbReference type="ChEBI" id="CHEBI:78442"/>
        <dbReference type="ChEBI" id="CHEBI:78529"/>
        <dbReference type="EC" id="2.3.2.3"/>
    </reaction>
</comment>
<evidence type="ECO:0000256" key="1">
    <source>
        <dbReference type="ARBA" id="ARBA00004651"/>
    </source>
</evidence>
<evidence type="ECO:0000256" key="5">
    <source>
        <dbReference type="ARBA" id="ARBA00023136"/>
    </source>
</evidence>
<feature type="transmembrane region" description="Helical" evidence="6">
    <location>
        <begin position="114"/>
        <end position="132"/>
    </location>
</feature>
<dbReference type="KEGG" id="clf:GJQ69_08930"/>
<dbReference type="EMBL" id="CP046051">
    <property type="protein sequence ID" value="QKN24583.1"/>
    <property type="molecule type" value="Genomic_DNA"/>
</dbReference>
<feature type="transmembrane region" description="Helical" evidence="6">
    <location>
        <begin position="350"/>
        <end position="367"/>
    </location>
</feature>
<evidence type="ECO:0000256" key="6">
    <source>
        <dbReference type="RuleBase" id="RU363042"/>
    </source>
</evidence>
<dbReference type="NCBIfam" id="TIGR00374">
    <property type="entry name" value="flippase-like domain"/>
    <property type="match status" value="1"/>
</dbReference>
<feature type="transmembrane region" description="Helical" evidence="6">
    <location>
        <begin position="194"/>
        <end position="221"/>
    </location>
</feature>
<dbReference type="InterPro" id="IPR022791">
    <property type="entry name" value="L-PG_synthase/AglD"/>
</dbReference>
<feature type="transmembrane region" description="Helical" evidence="6">
    <location>
        <begin position="41"/>
        <end position="60"/>
    </location>
</feature>
<dbReference type="GO" id="GO:0050071">
    <property type="term" value="F:phosphatidylglycerol lysyltransferase activity"/>
    <property type="evidence" value="ECO:0007669"/>
    <property type="project" value="UniProtKB-EC"/>
</dbReference>
<evidence type="ECO:0000256" key="2">
    <source>
        <dbReference type="ARBA" id="ARBA00022475"/>
    </source>
</evidence>
<evidence type="ECO:0000256" key="4">
    <source>
        <dbReference type="ARBA" id="ARBA00022989"/>
    </source>
</evidence>
<dbReference type="GO" id="GO:0005886">
    <property type="term" value="C:plasma membrane"/>
    <property type="evidence" value="ECO:0007669"/>
    <property type="project" value="UniProtKB-SubCell"/>
</dbReference>
<organism evidence="7 8">
    <name type="scientific">Caproicibacterium lactatifermentans</name>
    <dbReference type="NCBI Taxonomy" id="2666138"/>
    <lineage>
        <taxon>Bacteria</taxon>
        <taxon>Bacillati</taxon>
        <taxon>Bacillota</taxon>
        <taxon>Clostridia</taxon>
        <taxon>Eubacteriales</taxon>
        <taxon>Oscillospiraceae</taxon>
        <taxon>Caproicibacterium</taxon>
    </lineage>
</organism>
<accession>A0A859DWD0</accession>
<keyword evidence="5 6" id="KW-0472">Membrane</keyword>
<keyword evidence="3 6" id="KW-0812">Transmembrane</keyword>
<evidence type="ECO:0000313" key="8">
    <source>
        <dbReference type="Proteomes" id="UP000501316"/>
    </source>
</evidence>
<keyword evidence="6" id="KW-0046">Antibiotic resistance</keyword>
<keyword evidence="6" id="KW-0443">Lipid metabolism</keyword>
<name>A0A859DWD0_9FIRM</name>
<dbReference type="GO" id="GO:0006629">
    <property type="term" value="P:lipid metabolic process"/>
    <property type="evidence" value="ECO:0007669"/>
    <property type="project" value="UniProtKB-KW"/>
</dbReference>
<reference evidence="7 8" key="1">
    <citation type="submission" date="2019-11" db="EMBL/GenBank/DDBJ databases">
        <authorList>
            <person name="Ren C."/>
            <person name="Wang H."/>
            <person name="Xu Y."/>
        </authorList>
    </citation>
    <scope>NUCLEOTIDE SEQUENCE [LARGE SCALE GENOMIC DNA]</scope>
    <source>
        <strain evidence="7 8">LBM 19010</strain>
    </source>
</reference>
<feature type="transmembrane region" description="Helical" evidence="6">
    <location>
        <begin position="265"/>
        <end position="291"/>
    </location>
</feature>
<evidence type="ECO:0000256" key="3">
    <source>
        <dbReference type="ARBA" id="ARBA00022692"/>
    </source>
</evidence>
<comment type="subcellular location">
    <subcellularLocation>
        <location evidence="1 6">Cell membrane</location>
        <topology evidence="1 6">Multi-pass membrane protein</topology>
    </subcellularLocation>
</comment>
<dbReference type="PANTHER" id="PTHR37693:SF1">
    <property type="entry name" value="INTEGRAL MEMBRANE PROTEIN"/>
    <property type="match status" value="1"/>
</dbReference>
<comment type="function">
    <text evidence="6">Catalyzes the transfer of a lysyl group from L-lysyl-tRNA(Lys) to membrane-bound phosphatidylglycerol (PG), which produces lysylphosphatidylglycerol (LPG), a major component of the bacterial membrane with a positive net charge. LPG synthesis contributes to bacterial virulence as it is involved in the resistance mechanism against cationic antimicrobial peptides (CAMP) produces by the host's immune system (defensins, cathelicidins) and by the competing microorganisms.</text>
</comment>
<proteinExistence type="inferred from homology"/>
<feature type="transmembrane region" description="Helical" evidence="6">
    <location>
        <begin position="80"/>
        <end position="102"/>
    </location>
</feature>
<keyword evidence="4 6" id="KW-1133">Transmembrane helix</keyword>
<feature type="transmembrane region" description="Helical" evidence="6">
    <location>
        <begin position="297"/>
        <end position="317"/>
    </location>
</feature>
<dbReference type="GO" id="GO:0046677">
    <property type="term" value="P:response to antibiotic"/>
    <property type="evidence" value="ECO:0007669"/>
    <property type="project" value="UniProtKB-KW"/>
</dbReference>